<name>A0ACA9ND27_9GLOM</name>
<accession>A0ACA9ND27</accession>
<proteinExistence type="predicted"/>
<evidence type="ECO:0000313" key="1">
    <source>
        <dbReference type="EMBL" id="CAG8649955.1"/>
    </source>
</evidence>
<dbReference type="EMBL" id="CAJVPU010015962">
    <property type="protein sequence ID" value="CAG8649955.1"/>
    <property type="molecule type" value="Genomic_DNA"/>
</dbReference>
<feature type="non-terminal residue" evidence="1">
    <location>
        <position position="1"/>
    </location>
</feature>
<comment type="caution">
    <text evidence="1">The sequence shown here is derived from an EMBL/GenBank/DDBJ whole genome shotgun (WGS) entry which is preliminary data.</text>
</comment>
<keyword evidence="2" id="KW-1185">Reference proteome</keyword>
<gene>
    <name evidence="1" type="ORF">DHETER_LOCUS9247</name>
</gene>
<evidence type="ECO:0000313" key="2">
    <source>
        <dbReference type="Proteomes" id="UP000789702"/>
    </source>
</evidence>
<sequence length="51" mass="5782">MQIDSKRTKSESVSREINPLQLSIKSELSMSKTILAYTKSLQYKRTKGCSS</sequence>
<reference evidence="1" key="1">
    <citation type="submission" date="2021-06" db="EMBL/GenBank/DDBJ databases">
        <authorList>
            <person name="Kallberg Y."/>
            <person name="Tangrot J."/>
            <person name="Rosling A."/>
        </authorList>
    </citation>
    <scope>NUCLEOTIDE SEQUENCE</scope>
    <source>
        <strain evidence="1">IL203A</strain>
    </source>
</reference>
<protein>
    <submittedName>
        <fullName evidence="1">16508_t:CDS:1</fullName>
    </submittedName>
</protein>
<organism evidence="1 2">
    <name type="scientific">Dentiscutata heterogama</name>
    <dbReference type="NCBI Taxonomy" id="1316150"/>
    <lineage>
        <taxon>Eukaryota</taxon>
        <taxon>Fungi</taxon>
        <taxon>Fungi incertae sedis</taxon>
        <taxon>Mucoromycota</taxon>
        <taxon>Glomeromycotina</taxon>
        <taxon>Glomeromycetes</taxon>
        <taxon>Diversisporales</taxon>
        <taxon>Gigasporaceae</taxon>
        <taxon>Dentiscutata</taxon>
    </lineage>
</organism>
<dbReference type="Proteomes" id="UP000789702">
    <property type="component" value="Unassembled WGS sequence"/>
</dbReference>